<dbReference type="GO" id="GO:0055105">
    <property type="term" value="F:ubiquitin-protein transferase inhibitor activity"/>
    <property type="evidence" value="ECO:0007669"/>
    <property type="project" value="TreeGrafter"/>
</dbReference>
<evidence type="ECO:0000313" key="1">
    <source>
        <dbReference type="EMBL" id="KAJ4959028.1"/>
    </source>
</evidence>
<accession>A0A9Q0K2F7</accession>
<name>A0A9Q0K2F7_9MAGN</name>
<dbReference type="AlphaFoldDB" id="A0A9Q0K2F7"/>
<proteinExistence type="predicted"/>
<comment type="caution">
    <text evidence="1">The sequence shown here is derived from an EMBL/GenBank/DDBJ whole genome shotgun (WGS) entry which is preliminary data.</text>
</comment>
<organism evidence="1 2">
    <name type="scientific">Protea cynaroides</name>
    <dbReference type="NCBI Taxonomy" id="273540"/>
    <lineage>
        <taxon>Eukaryota</taxon>
        <taxon>Viridiplantae</taxon>
        <taxon>Streptophyta</taxon>
        <taxon>Embryophyta</taxon>
        <taxon>Tracheophyta</taxon>
        <taxon>Spermatophyta</taxon>
        <taxon>Magnoliopsida</taxon>
        <taxon>Proteales</taxon>
        <taxon>Proteaceae</taxon>
        <taxon>Protea</taxon>
    </lineage>
</organism>
<dbReference type="Pfam" id="PF08568">
    <property type="entry name" value="Kinetochor_Ybp2"/>
    <property type="match status" value="2"/>
</dbReference>
<gene>
    <name evidence="1" type="ORF">NE237_026139</name>
</gene>
<dbReference type="InterPro" id="IPR019516">
    <property type="entry name" value="Glomulin/ALF4"/>
</dbReference>
<dbReference type="PANTHER" id="PTHR15430">
    <property type="entry name" value="GLOMULIN"/>
    <property type="match status" value="1"/>
</dbReference>
<evidence type="ECO:0008006" key="3">
    <source>
        <dbReference type="Google" id="ProtNLM"/>
    </source>
</evidence>
<reference evidence="1" key="1">
    <citation type="journal article" date="2023" name="Plant J.">
        <title>The genome of the king protea, Protea cynaroides.</title>
        <authorList>
            <person name="Chang J."/>
            <person name="Duong T.A."/>
            <person name="Schoeman C."/>
            <person name="Ma X."/>
            <person name="Roodt D."/>
            <person name="Barker N."/>
            <person name="Li Z."/>
            <person name="Van de Peer Y."/>
            <person name="Mizrachi E."/>
        </authorList>
    </citation>
    <scope>NUCLEOTIDE SEQUENCE</scope>
    <source>
        <tissue evidence="1">Young leaves</tissue>
    </source>
</reference>
<dbReference type="GO" id="GO:0005737">
    <property type="term" value="C:cytoplasm"/>
    <property type="evidence" value="ECO:0007669"/>
    <property type="project" value="TreeGrafter"/>
</dbReference>
<dbReference type="InterPro" id="IPR013877">
    <property type="entry name" value="YAP-bd/ALF4/Glomulin"/>
</dbReference>
<evidence type="ECO:0000313" key="2">
    <source>
        <dbReference type="Proteomes" id="UP001141806"/>
    </source>
</evidence>
<protein>
    <recommendedName>
        <fullName evidence="3">Aberrant root formation protein 4</fullName>
    </recommendedName>
</protein>
<dbReference type="InterPro" id="IPR016024">
    <property type="entry name" value="ARM-type_fold"/>
</dbReference>
<dbReference type="EMBL" id="JAMYWD010000010">
    <property type="protein sequence ID" value="KAJ4959028.1"/>
    <property type="molecule type" value="Genomic_DNA"/>
</dbReference>
<dbReference type="Proteomes" id="UP001141806">
    <property type="component" value="Unassembled WGS sequence"/>
</dbReference>
<dbReference type="OrthoDB" id="619536at2759"/>
<keyword evidence="2" id="KW-1185">Reference proteome</keyword>
<dbReference type="SUPFAM" id="SSF48371">
    <property type="entry name" value="ARM repeat"/>
    <property type="match status" value="1"/>
</dbReference>
<sequence>MSEGTSHLIDSQSEGDQDASFHPLALRLREILSACSKSVETGDFNGSAEAVSKVVEFLDSVSSAAVSDPDNQDSKEKDALMVLTELMRFLSYPSLDQEVIDVLSFELPKAVAKFGGVSPKCRELVESLVAHLISTCNPRDMLSILCDALDSPDKMVWTPAYFAPLLSGLSKVFLCIQKHVFEQIKEAVPGILNALKVVSSESDDEDKNSIKDLFSRAISIAASMQSASQKLEGRRKEEFNALLGLFVLQIMTLLSRGITNNLQVQSFVPLVVQLSRFLPVCGLSYIGLITGYEVAAFTDTVCGEDSDYESFFSYVKHGAALTVIWGNTYDEVSKAAEEDVAGVKNKLRSSKTKTWEAVGILKYILASMDQPWLLKKHTIDFLLCILDRNTSQNYNDEHTDCLIYMPSLFSALQAIEKIIIYASEAELRKNAFSALKRVLTDIPSYQSFDMLKALVTNNNFPSMVAILLDLVRVEMRKDIEIIQVENTADKSTPFWSSNVLEFVELVLKPPKGGPPSLPEDSDPVLSALNLYRFILISESTGKTNYTGVLSEKTLRRAYTEWLLPLRTLVTGVMVENEKDSSQLAVDISCGLNPIQLVLYRCIELIEDKLKNPA</sequence>
<dbReference type="PANTHER" id="PTHR15430:SF1">
    <property type="entry name" value="GLOMULIN"/>
    <property type="match status" value="1"/>
</dbReference>